<keyword evidence="1" id="KW-0472">Membrane</keyword>
<accession>A0AA97HNS1</accession>
<dbReference type="EMBL" id="CP136521">
    <property type="protein sequence ID" value="WOD42331.1"/>
    <property type="molecule type" value="Genomic_DNA"/>
</dbReference>
<keyword evidence="3" id="KW-1185">Reference proteome</keyword>
<sequence length="88" mass="10334">MNKKSINKNKHGKPEISSDLDIALTSSKWFGALVFYIINLGKVPLKEFWTKKYSKRNLWVGYFVKIVFLVATLVLAWKLYLKDILYLH</sequence>
<organism evidence="2 3">
    <name type="scientific">Hwangdonia lutea</name>
    <dbReference type="NCBI Taxonomy" id="3075823"/>
    <lineage>
        <taxon>Bacteria</taxon>
        <taxon>Pseudomonadati</taxon>
        <taxon>Bacteroidota</taxon>
        <taxon>Flavobacteriia</taxon>
        <taxon>Flavobacteriales</taxon>
        <taxon>Flavobacteriaceae</taxon>
        <taxon>Hwangdonia</taxon>
    </lineage>
</organism>
<proteinExistence type="predicted"/>
<keyword evidence="1" id="KW-0812">Transmembrane</keyword>
<dbReference type="AlphaFoldDB" id="A0AA97HNS1"/>
<protein>
    <submittedName>
        <fullName evidence="2">Uncharacterized protein</fullName>
    </submittedName>
</protein>
<gene>
    <name evidence="2" type="ORF">RNZ46_10005</name>
</gene>
<dbReference type="KEGG" id="hws:RNZ46_10005"/>
<evidence type="ECO:0000313" key="2">
    <source>
        <dbReference type="EMBL" id="WOD42331.1"/>
    </source>
</evidence>
<reference evidence="3" key="1">
    <citation type="submission" date="2024-06" db="EMBL/GenBank/DDBJ databases">
        <title>Hwangdonia haimaensis gen. nov., sp. nov., a member of the family Flavobacteriaceae isolated from the haima cold seep.</title>
        <authorList>
            <person name="Li J."/>
        </authorList>
    </citation>
    <scope>NUCLEOTIDE SEQUENCE [LARGE SCALE GENOMIC DNA]</scope>
    <source>
        <strain evidence="3">SCSIO 19198</strain>
    </source>
</reference>
<dbReference type="RefSeq" id="WP_316982065.1">
    <property type="nucleotide sequence ID" value="NZ_CP136521.1"/>
</dbReference>
<evidence type="ECO:0000313" key="3">
    <source>
        <dbReference type="Proteomes" id="UP001302486"/>
    </source>
</evidence>
<dbReference type="Proteomes" id="UP001302486">
    <property type="component" value="Chromosome"/>
</dbReference>
<feature type="transmembrane region" description="Helical" evidence="1">
    <location>
        <begin position="58"/>
        <end position="81"/>
    </location>
</feature>
<keyword evidence="1" id="KW-1133">Transmembrane helix</keyword>
<evidence type="ECO:0000256" key="1">
    <source>
        <dbReference type="SAM" id="Phobius"/>
    </source>
</evidence>
<name>A0AA97HNS1_9FLAO</name>